<organism evidence="1 2">
    <name type="scientific">Rhododendron molle</name>
    <name type="common">Chinese azalea</name>
    <name type="synonym">Azalea mollis</name>
    <dbReference type="NCBI Taxonomy" id="49168"/>
    <lineage>
        <taxon>Eukaryota</taxon>
        <taxon>Viridiplantae</taxon>
        <taxon>Streptophyta</taxon>
        <taxon>Embryophyta</taxon>
        <taxon>Tracheophyta</taxon>
        <taxon>Spermatophyta</taxon>
        <taxon>Magnoliopsida</taxon>
        <taxon>eudicotyledons</taxon>
        <taxon>Gunneridae</taxon>
        <taxon>Pentapetalae</taxon>
        <taxon>asterids</taxon>
        <taxon>Ericales</taxon>
        <taxon>Ericaceae</taxon>
        <taxon>Ericoideae</taxon>
        <taxon>Rhodoreae</taxon>
        <taxon>Rhododendron</taxon>
    </lineage>
</organism>
<proteinExistence type="predicted"/>
<keyword evidence="2" id="KW-1185">Reference proteome</keyword>
<evidence type="ECO:0000313" key="2">
    <source>
        <dbReference type="Proteomes" id="UP001062846"/>
    </source>
</evidence>
<protein>
    <submittedName>
        <fullName evidence="1">Uncharacterized protein</fullName>
    </submittedName>
</protein>
<dbReference type="EMBL" id="CM046391">
    <property type="protein sequence ID" value="KAI8560948.1"/>
    <property type="molecule type" value="Genomic_DNA"/>
</dbReference>
<reference evidence="1" key="1">
    <citation type="submission" date="2022-02" db="EMBL/GenBank/DDBJ databases">
        <title>Plant Genome Project.</title>
        <authorList>
            <person name="Zhang R.-G."/>
        </authorList>
    </citation>
    <scope>NUCLEOTIDE SEQUENCE</scope>
    <source>
        <strain evidence="1">AT1</strain>
    </source>
</reference>
<evidence type="ECO:0000313" key="1">
    <source>
        <dbReference type="EMBL" id="KAI8560948.1"/>
    </source>
</evidence>
<dbReference type="Proteomes" id="UP001062846">
    <property type="component" value="Chromosome 4"/>
</dbReference>
<sequence length="254" mass="29588">MHLVTTTKVLIQKFREEGRVLLLEKVTLFCEEHGITIPDMSSPHIGGRDRVGKDPITMGHHLQVDIFMGTIDAQLQELNTRFKEDTIELLILSTALDPRDDYKSFKVEDICKLTEKYYPSDFTEQEKLHLRFQLQNYELDNFKHPEFQNLTTISELCQVLNKTRKSGIYPLVDKLIRLILTLPISTATTGRAFSAMKLVKTTLRNRMEDDFLASLLITYNEKDITRSFDADSIIDAFNDMKEHWVQFKMPHFSR</sequence>
<gene>
    <name evidence="1" type="ORF">RHMOL_Rhmol04G0296100</name>
</gene>
<comment type="caution">
    <text evidence="1">The sequence shown here is derived from an EMBL/GenBank/DDBJ whole genome shotgun (WGS) entry which is preliminary data.</text>
</comment>
<name>A0ACC0P879_RHOML</name>
<accession>A0ACC0P879</accession>